<proteinExistence type="predicted"/>
<dbReference type="Proteomes" id="UP000095283">
    <property type="component" value="Unplaced"/>
</dbReference>
<protein>
    <submittedName>
        <fullName evidence="3">Lipase_3 domain-containing protein</fullName>
    </submittedName>
</protein>
<reference evidence="3" key="1">
    <citation type="submission" date="2016-11" db="UniProtKB">
        <authorList>
            <consortium name="WormBaseParasite"/>
        </authorList>
    </citation>
    <scope>IDENTIFICATION</scope>
</reference>
<dbReference type="AlphaFoldDB" id="A0A1I7XAT5"/>
<keyword evidence="2" id="KW-1185">Reference proteome</keyword>
<evidence type="ECO:0000313" key="3">
    <source>
        <dbReference type="WBParaSite" id="Hba_14801"/>
    </source>
</evidence>
<feature type="transmembrane region" description="Helical" evidence="1">
    <location>
        <begin position="12"/>
        <end position="30"/>
    </location>
</feature>
<keyword evidence="1" id="KW-1133">Transmembrane helix</keyword>
<keyword evidence="1" id="KW-0472">Membrane</keyword>
<sequence>MRIVSHGSITKGSMGFMLFIMFICILVIYMRWQLYNRSLRIADPFFATIAALLKGRHCHDKYNEEECPAIRVVIGRGSMPPIDGWTGSIASHHYYLATRFSSICEYLACTSCHPPAIDLINQDVNDFQNHDFVYLAAHYVIINTISFVKYCQIWTTIYLPNFALKPLEIRSTTSYDLR</sequence>
<organism evidence="2 3">
    <name type="scientific">Heterorhabditis bacteriophora</name>
    <name type="common">Entomopathogenic nematode worm</name>
    <dbReference type="NCBI Taxonomy" id="37862"/>
    <lineage>
        <taxon>Eukaryota</taxon>
        <taxon>Metazoa</taxon>
        <taxon>Ecdysozoa</taxon>
        <taxon>Nematoda</taxon>
        <taxon>Chromadorea</taxon>
        <taxon>Rhabditida</taxon>
        <taxon>Rhabditina</taxon>
        <taxon>Rhabditomorpha</taxon>
        <taxon>Strongyloidea</taxon>
        <taxon>Heterorhabditidae</taxon>
        <taxon>Heterorhabditis</taxon>
    </lineage>
</organism>
<evidence type="ECO:0000313" key="2">
    <source>
        <dbReference type="Proteomes" id="UP000095283"/>
    </source>
</evidence>
<accession>A0A1I7XAT5</accession>
<dbReference type="WBParaSite" id="Hba_14801">
    <property type="protein sequence ID" value="Hba_14801"/>
    <property type="gene ID" value="Hba_14801"/>
</dbReference>
<name>A0A1I7XAT5_HETBA</name>
<keyword evidence="1" id="KW-0812">Transmembrane</keyword>
<evidence type="ECO:0000256" key="1">
    <source>
        <dbReference type="SAM" id="Phobius"/>
    </source>
</evidence>